<evidence type="ECO:0000313" key="3">
    <source>
        <dbReference type="Proteomes" id="UP000800093"/>
    </source>
</evidence>
<dbReference type="EMBL" id="ML986623">
    <property type="protein sequence ID" value="KAF2263686.1"/>
    <property type="molecule type" value="Genomic_DNA"/>
</dbReference>
<proteinExistence type="predicted"/>
<dbReference type="AlphaFoldDB" id="A0A9P4K7U3"/>
<gene>
    <name evidence="2" type="ORF">CC78DRAFT_268171</name>
</gene>
<protein>
    <submittedName>
        <fullName evidence="2">Uncharacterized protein</fullName>
    </submittedName>
</protein>
<sequence length="324" mass="35739">MCCTVVRTRVWGEKSGSTTHIWYCCYCGDGPIGLWIPSCPLCGHKRCGGTILHNELAPTVSLGPQYSRNLIAAPTTISEIGAVHDPKRSSLSQDFKASFSSLPGNGKKRTSVPDANKTSNSIDRSFNSGHYTPLSNILPDEEDELMKRGDSADDEEPSDPECEYGTPQGSEFSPVGYTGIELLIRKRANHLACRISNLLQFIIDPEAGIIRCTSGTRAGSSTPKAGGGCSTKKASSVQHSKWGAKPSQRRKATTERESDQDDEQEERRLFKKRKIPVETNIPRLACIFWKRKRQKCRHRSCAGPGWSTIHHLRLVYAILSLCCS</sequence>
<organism evidence="2 3">
    <name type="scientific">Lojkania enalia</name>
    <dbReference type="NCBI Taxonomy" id="147567"/>
    <lineage>
        <taxon>Eukaryota</taxon>
        <taxon>Fungi</taxon>
        <taxon>Dikarya</taxon>
        <taxon>Ascomycota</taxon>
        <taxon>Pezizomycotina</taxon>
        <taxon>Dothideomycetes</taxon>
        <taxon>Pleosporomycetidae</taxon>
        <taxon>Pleosporales</taxon>
        <taxon>Pleosporales incertae sedis</taxon>
        <taxon>Lojkania</taxon>
    </lineage>
</organism>
<feature type="region of interest" description="Disordered" evidence="1">
    <location>
        <begin position="98"/>
        <end position="171"/>
    </location>
</feature>
<dbReference type="Proteomes" id="UP000800093">
    <property type="component" value="Unassembled WGS sequence"/>
</dbReference>
<keyword evidence="3" id="KW-1185">Reference proteome</keyword>
<feature type="region of interest" description="Disordered" evidence="1">
    <location>
        <begin position="215"/>
        <end position="270"/>
    </location>
</feature>
<accession>A0A9P4K7U3</accession>
<dbReference type="OrthoDB" id="3800809at2759"/>
<name>A0A9P4K7U3_9PLEO</name>
<evidence type="ECO:0000313" key="2">
    <source>
        <dbReference type="EMBL" id="KAF2263686.1"/>
    </source>
</evidence>
<reference evidence="3" key="1">
    <citation type="journal article" date="2020" name="Stud. Mycol.">
        <title>101 Dothideomycetes genomes: A test case for predicting lifestyles and emergence of pathogens.</title>
        <authorList>
            <person name="Haridas S."/>
            <person name="Albert R."/>
            <person name="Binder M."/>
            <person name="Bloem J."/>
            <person name="LaButti K."/>
            <person name="Salamov A."/>
            <person name="Andreopoulos B."/>
            <person name="Baker S."/>
            <person name="Barry K."/>
            <person name="Bills G."/>
            <person name="Bluhm B."/>
            <person name="Cannon C."/>
            <person name="Castanera R."/>
            <person name="Culley D."/>
            <person name="Daum C."/>
            <person name="Ezra D."/>
            <person name="Gonzalez J."/>
            <person name="Henrissat B."/>
            <person name="Kuo A."/>
            <person name="Liang C."/>
            <person name="Lipzen A."/>
            <person name="Lutzoni F."/>
            <person name="Magnuson J."/>
            <person name="Mondo S."/>
            <person name="Nolan M."/>
            <person name="Ohm R."/>
            <person name="Pangilinan J."/>
            <person name="Park H.-J."/>
            <person name="Ramirez L."/>
            <person name="Alfaro M."/>
            <person name="Sun H."/>
            <person name="Tritt A."/>
            <person name="Yoshinaga Y."/>
            <person name="Zwiers L.-H."/>
            <person name="Turgeon B."/>
            <person name="Goodwin S."/>
            <person name="Spatafora J."/>
            <person name="Crous P."/>
            <person name="Grigoriev I."/>
        </authorList>
    </citation>
    <scope>NUCLEOTIDE SEQUENCE [LARGE SCALE GENOMIC DNA]</scope>
    <source>
        <strain evidence="3">CBS 304.66</strain>
    </source>
</reference>
<feature type="compositionally biased region" description="Acidic residues" evidence="1">
    <location>
        <begin position="152"/>
        <end position="162"/>
    </location>
</feature>
<feature type="compositionally biased region" description="Polar residues" evidence="1">
    <location>
        <begin position="116"/>
        <end position="135"/>
    </location>
</feature>
<comment type="caution">
    <text evidence="2">The sequence shown here is derived from an EMBL/GenBank/DDBJ whole genome shotgun (WGS) entry which is preliminary data.</text>
</comment>
<evidence type="ECO:0000256" key="1">
    <source>
        <dbReference type="SAM" id="MobiDB-lite"/>
    </source>
</evidence>